<organism evidence="1">
    <name type="scientific">Pyramimonas obovata</name>
    <dbReference type="NCBI Taxonomy" id="1411642"/>
    <lineage>
        <taxon>Eukaryota</taxon>
        <taxon>Viridiplantae</taxon>
        <taxon>Chlorophyta</taxon>
        <taxon>Pyramimonadophyceae</taxon>
        <taxon>Pyramimonadales</taxon>
        <taxon>Pyramimonadaceae</taxon>
        <taxon>Pyramimonas</taxon>
        <taxon>Pyramimonas incertae sedis</taxon>
    </lineage>
</organism>
<proteinExistence type="predicted"/>
<name>A0A7S0WKJ0_9CHLO</name>
<protein>
    <submittedName>
        <fullName evidence="1">Uncharacterized protein</fullName>
    </submittedName>
</protein>
<sequence length="168" mass="18902">MVGSEELYREWQESGVCEVDGRQVSFELIRDAMNHAKYPFIKKPAYVVHGQNNAVFSIDNTVAWVRGASINMRDGRLGHDTGEAAMERRLLEVNAGQGLEGCLKMIEVKMLEFWGLLGASAIVPEADLEKFGPESYARGHGFNFEVYDNYLKSFEEDEDSEESKAVDN</sequence>
<dbReference type="AlphaFoldDB" id="A0A7S0WKJ0"/>
<accession>A0A7S0WKJ0</accession>
<reference evidence="1" key="1">
    <citation type="submission" date="2021-01" db="EMBL/GenBank/DDBJ databases">
        <authorList>
            <person name="Corre E."/>
            <person name="Pelletier E."/>
            <person name="Niang G."/>
            <person name="Scheremetjew M."/>
            <person name="Finn R."/>
            <person name="Kale V."/>
            <person name="Holt S."/>
            <person name="Cochrane G."/>
            <person name="Meng A."/>
            <person name="Brown T."/>
            <person name="Cohen L."/>
        </authorList>
    </citation>
    <scope>NUCLEOTIDE SEQUENCE</scope>
    <source>
        <strain evidence="1">CCMP722</strain>
    </source>
</reference>
<evidence type="ECO:0000313" key="1">
    <source>
        <dbReference type="EMBL" id="CAD8670794.1"/>
    </source>
</evidence>
<gene>
    <name evidence="1" type="ORF">POBO1169_LOCUS10608</name>
</gene>
<dbReference type="EMBL" id="HBFA01020735">
    <property type="protein sequence ID" value="CAD8670794.1"/>
    <property type="molecule type" value="Transcribed_RNA"/>
</dbReference>